<dbReference type="RefSeq" id="WP_115322852.1">
    <property type="nucleotide sequence ID" value="NZ_UGTV01000015.1"/>
</dbReference>
<evidence type="ECO:0000256" key="8">
    <source>
        <dbReference type="ARBA" id="ARBA00022989"/>
    </source>
</evidence>
<dbReference type="GO" id="GO:0046583">
    <property type="term" value="F:monoatomic cation efflux transmembrane transporter activity"/>
    <property type="evidence" value="ECO:0007669"/>
    <property type="project" value="TreeGrafter"/>
</dbReference>
<keyword evidence="4 13" id="KW-0813">Transport</keyword>
<name>A0A379EUH2_9PAST</name>
<keyword evidence="7 13" id="KW-0812">Transmembrane</keyword>
<keyword evidence="8 13" id="KW-1133">Transmembrane helix</keyword>
<keyword evidence="6" id="KW-0533">Nickel</keyword>
<dbReference type="GO" id="GO:0005886">
    <property type="term" value="C:plasma membrane"/>
    <property type="evidence" value="ECO:0007669"/>
    <property type="project" value="UniProtKB-SubCell"/>
</dbReference>
<dbReference type="GO" id="GO:0032025">
    <property type="term" value="P:response to cobalt ion"/>
    <property type="evidence" value="ECO:0007669"/>
    <property type="project" value="TreeGrafter"/>
</dbReference>
<dbReference type="GO" id="GO:0015099">
    <property type="term" value="F:nickel cation transmembrane transporter activity"/>
    <property type="evidence" value="ECO:0007669"/>
    <property type="project" value="UniProtKB-UniRule"/>
</dbReference>
<evidence type="ECO:0000313" key="15">
    <source>
        <dbReference type="Proteomes" id="UP000254704"/>
    </source>
</evidence>
<evidence type="ECO:0000256" key="3">
    <source>
        <dbReference type="ARBA" id="ARBA00022426"/>
    </source>
</evidence>
<keyword evidence="5" id="KW-1003">Cell membrane</keyword>
<dbReference type="PANTHER" id="PTHR40659:SF1">
    <property type="entry name" value="NICKEL_COBALT EFFLUX SYSTEM RCNA"/>
    <property type="match status" value="1"/>
</dbReference>
<evidence type="ECO:0000256" key="11">
    <source>
        <dbReference type="ARBA" id="ARBA00023136"/>
    </source>
</evidence>
<evidence type="ECO:0000256" key="1">
    <source>
        <dbReference type="ARBA" id="ARBA00002510"/>
    </source>
</evidence>
<gene>
    <name evidence="14" type="ORF">NCTC11621_01077</name>
</gene>
<evidence type="ECO:0000256" key="12">
    <source>
        <dbReference type="ARBA" id="ARBA00023285"/>
    </source>
</evidence>
<evidence type="ECO:0000256" key="10">
    <source>
        <dbReference type="ARBA" id="ARBA00023112"/>
    </source>
</evidence>
<keyword evidence="10" id="KW-0921">Nickel transport</keyword>
<evidence type="ECO:0000256" key="6">
    <source>
        <dbReference type="ARBA" id="ARBA00022596"/>
    </source>
</evidence>
<dbReference type="PANTHER" id="PTHR40659">
    <property type="entry name" value="NICKEL/COBALT EFFLUX SYSTEM RCNA"/>
    <property type="match status" value="1"/>
</dbReference>
<comment type="function">
    <text evidence="1">Efflux system for nickel and cobalt.</text>
</comment>
<feature type="transmembrane region" description="Helical" evidence="13">
    <location>
        <begin position="54"/>
        <end position="73"/>
    </location>
</feature>
<evidence type="ECO:0000256" key="13">
    <source>
        <dbReference type="RuleBase" id="RU362101"/>
    </source>
</evidence>
<dbReference type="InterPro" id="IPR051224">
    <property type="entry name" value="NiCoT_RcnA"/>
</dbReference>
<feature type="transmembrane region" description="Helical" evidence="13">
    <location>
        <begin position="304"/>
        <end position="322"/>
    </location>
</feature>
<dbReference type="Proteomes" id="UP000254704">
    <property type="component" value="Unassembled WGS sequence"/>
</dbReference>
<keyword evidence="3" id="KW-0171">Cobalt transport</keyword>
<accession>A0A379EUH2</accession>
<organism evidence="14 15">
    <name type="scientific">Pasteurella canis</name>
    <dbReference type="NCBI Taxonomy" id="753"/>
    <lineage>
        <taxon>Bacteria</taxon>
        <taxon>Pseudomonadati</taxon>
        <taxon>Pseudomonadota</taxon>
        <taxon>Gammaproteobacteria</taxon>
        <taxon>Pasteurellales</taxon>
        <taxon>Pasteurellaceae</taxon>
        <taxon>Pasteurella</taxon>
    </lineage>
</organism>
<dbReference type="Pfam" id="PF03824">
    <property type="entry name" value="NicO"/>
    <property type="match status" value="1"/>
</dbReference>
<feature type="transmembrane region" description="Helical" evidence="13">
    <location>
        <begin position="12"/>
        <end position="34"/>
    </location>
</feature>
<comment type="subcellular location">
    <subcellularLocation>
        <location evidence="2 13">Cell membrane</location>
        <topology evidence="2 13">Multi-pass membrane protein</topology>
    </subcellularLocation>
</comment>
<keyword evidence="9" id="KW-0406">Ion transport</keyword>
<sequence length="337" mass="37905">MRINFPIKYSIILLLLGVTAYFLFPYLFFKIAIWQRDFNQLMSGYLHQINEDKAYAGGWLIIISFFYGVFHALGPGHGKFIIATYLSTHQTQLKTSMKLTLLSSLMQGAVAVAATSIIVVLLNLSSQYFKLTQLWLERTAFLLLFLLGLSWCYQYGKNYYLSYVKSRRKQQPQILSVKTPSLNVIKVGQQLVSSHHDHHQSCGCGHQHLPNQTQLAAAMDWKSQFLVICSIGMRPCSGAIFILFLAYMLDLYLWGVIATFAMAIGTGLTLSCFALIVLYARHSALRISKWYQFSSSLPHNSESLIKLLAGVLLVFFATSLLYGTTLSTTGGAALFMR</sequence>
<evidence type="ECO:0000256" key="4">
    <source>
        <dbReference type="ARBA" id="ARBA00022448"/>
    </source>
</evidence>
<evidence type="ECO:0000256" key="2">
    <source>
        <dbReference type="ARBA" id="ARBA00004651"/>
    </source>
</evidence>
<dbReference type="EMBL" id="UGTV01000015">
    <property type="protein sequence ID" value="SUC10037.1"/>
    <property type="molecule type" value="Genomic_DNA"/>
</dbReference>
<feature type="transmembrane region" description="Helical" evidence="13">
    <location>
        <begin position="225"/>
        <end position="247"/>
    </location>
</feature>
<proteinExistence type="inferred from homology"/>
<keyword evidence="11 13" id="KW-0472">Membrane</keyword>
<evidence type="ECO:0000256" key="7">
    <source>
        <dbReference type="ARBA" id="ARBA00022692"/>
    </source>
</evidence>
<evidence type="ECO:0000256" key="9">
    <source>
        <dbReference type="ARBA" id="ARBA00023065"/>
    </source>
</evidence>
<reference evidence="14 15" key="1">
    <citation type="submission" date="2018-06" db="EMBL/GenBank/DDBJ databases">
        <authorList>
            <consortium name="Pathogen Informatics"/>
            <person name="Doyle S."/>
        </authorList>
    </citation>
    <scope>NUCLEOTIDE SEQUENCE [LARGE SCALE GENOMIC DNA]</scope>
    <source>
        <strain evidence="14 15">NCTC11621</strain>
    </source>
</reference>
<dbReference type="GO" id="GO:0006824">
    <property type="term" value="P:cobalt ion transport"/>
    <property type="evidence" value="ECO:0007669"/>
    <property type="project" value="UniProtKB-KW"/>
</dbReference>
<evidence type="ECO:0000313" key="14">
    <source>
        <dbReference type="EMBL" id="SUC10037.1"/>
    </source>
</evidence>
<feature type="transmembrane region" description="Helical" evidence="13">
    <location>
        <begin position="253"/>
        <end position="280"/>
    </location>
</feature>
<feature type="transmembrane region" description="Helical" evidence="13">
    <location>
        <begin position="99"/>
        <end position="122"/>
    </location>
</feature>
<keyword evidence="12" id="KW-0170">Cobalt</keyword>
<dbReference type="GO" id="GO:0010045">
    <property type="term" value="P:response to nickel cation"/>
    <property type="evidence" value="ECO:0007669"/>
    <property type="project" value="TreeGrafter"/>
</dbReference>
<dbReference type="AlphaFoldDB" id="A0A379EUH2"/>
<protein>
    <recommendedName>
        <fullName evidence="13">Nickel/cobalt efflux system</fullName>
    </recommendedName>
</protein>
<evidence type="ECO:0000256" key="5">
    <source>
        <dbReference type="ARBA" id="ARBA00022475"/>
    </source>
</evidence>
<feature type="transmembrane region" description="Helical" evidence="13">
    <location>
        <begin position="134"/>
        <end position="153"/>
    </location>
</feature>
<dbReference type="InterPro" id="IPR011541">
    <property type="entry name" value="Ni/Co_transpt_high_affinity"/>
</dbReference>
<comment type="similarity">
    <text evidence="13">Belongs to the NiCoT transporter (TC 2.A.52) family.</text>
</comment>